<dbReference type="SUPFAM" id="SSF53850">
    <property type="entry name" value="Periplasmic binding protein-like II"/>
    <property type="match status" value="1"/>
</dbReference>
<dbReference type="InterPro" id="IPR006059">
    <property type="entry name" value="SBP"/>
</dbReference>
<dbReference type="Gene3D" id="1.10.10.10">
    <property type="entry name" value="Winged helix-like DNA-binding domain superfamily/Winged helix DNA-binding domain"/>
    <property type="match status" value="1"/>
</dbReference>
<evidence type="ECO:0000256" key="4">
    <source>
        <dbReference type="ARBA" id="ARBA00022729"/>
    </source>
</evidence>
<keyword evidence="5" id="KW-0805">Transcription regulation</keyword>
<dbReference type="InterPro" id="IPR050490">
    <property type="entry name" value="Bact_solute-bd_prot1"/>
</dbReference>
<sequence>MNCKFESATLFTWQISCEPRSSRASVRRRGNGTARFFLPFHWPLYSVDSRQDLKSPVRIDKILEKSKNPSSIRRGAGTAMNSKPSRSTFRDRMDEMIRTLRRDIESGVYVPGSFLPSEDRLAEQFDVSYKSVAKGLDQLAAEGLLVKIRRVGSKVVKKETVHFGFHDTMYRDVDLAALLALFHREHPHIEIRPISISQNYSSDTIDDLMTSGRFDVMMTNHIYYQHAREHRRLDVLEPMRLADDTYPFLRDELLVDGISYARPLVFSPVILAYNRKHFHAAGLPEPDSGWTWERLLEAAAQLSQPSGRYGFAASFLSGNNRWPAIWMQRASAPLRSSAGQRRPEAEELAASLTYCRDLMKADGVVPGFLEVSAMQSLFAEGKLSMLMTTYFLLNGFNDKAVPYDIAPLPYISEPRTMLLWIGLSIHRKTTVPDSAREFVEFMTSPEAQAIIRRNTLSIPASAAAAGASEPVVHKPDRYNLYREIIPSYRSHWQYGLRYETVEAVRELLLLLYSGVIGEDELRVRLAELLDKQDAERTVSGN</sequence>
<evidence type="ECO:0000256" key="6">
    <source>
        <dbReference type="ARBA" id="ARBA00023125"/>
    </source>
</evidence>
<evidence type="ECO:0000256" key="5">
    <source>
        <dbReference type="ARBA" id="ARBA00023015"/>
    </source>
</evidence>
<evidence type="ECO:0000256" key="3">
    <source>
        <dbReference type="ARBA" id="ARBA00022448"/>
    </source>
</evidence>
<dbReference type="GO" id="GO:0030313">
    <property type="term" value="C:cell envelope"/>
    <property type="evidence" value="ECO:0007669"/>
    <property type="project" value="UniProtKB-SubCell"/>
</dbReference>
<dbReference type="SMART" id="SM00345">
    <property type="entry name" value="HTH_GNTR"/>
    <property type="match status" value="1"/>
</dbReference>
<organism evidence="10 11">
    <name type="scientific">Paenibacillus hemerocallicola</name>
    <dbReference type="NCBI Taxonomy" id="1172614"/>
    <lineage>
        <taxon>Bacteria</taxon>
        <taxon>Bacillati</taxon>
        <taxon>Bacillota</taxon>
        <taxon>Bacilli</taxon>
        <taxon>Bacillales</taxon>
        <taxon>Paenibacillaceae</taxon>
        <taxon>Paenibacillus</taxon>
    </lineage>
</organism>
<evidence type="ECO:0000256" key="1">
    <source>
        <dbReference type="ARBA" id="ARBA00004196"/>
    </source>
</evidence>
<dbReference type="Pfam" id="PF00392">
    <property type="entry name" value="GntR"/>
    <property type="match status" value="1"/>
</dbReference>
<proteinExistence type="inferred from homology"/>
<evidence type="ECO:0000313" key="10">
    <source>
        <dbReference type="EMBL" id="TNJ62261.1"/>
    </source>
</evidence>
<evidence type="ECO:0000259" key="9">
    <source>
        <dbReference type="PROSITE" id="PS50949"/>
    </source>
</evidence>
<evidence type="ECO:0000256" key="2">
    <source>
        <dbReference type="ARBA" id="ARBA00008520"/>
    </source>
</evidence>
<dbReference type="PANTHER" id="PTHR43649:SF31">
    <property type="entry name" value="SN-GLYCEROL-3-PHOSPHATE-BINDING PERIPLASMIC PROTEIN UGPB"/>
    <property type="match status" value="1"/>
</dbReference>
<keyword evidence="7" id="KW-0804">Transcription</keyword>
<protein>
    <submittedName>
        <fullName evidence="10">Extracellular solute-binding protein</fullName>
    </submittedName>
</protein>
<reference evidence="10 11" key="1">
    <citation type="submission" date="2019-05" db="EMBL/GenBank/DDBJ databases">
        <title>We sequenced the genome of Paenibacillus hemerocallicola KCTC 33185 for further insight into its adaptation and study the phylogeny of Paenibacillus.</title>
        <authorList>
            <person name="Narsing Rao M.P."/>
        </authorList>
    </citation>
    <scope>NUCLEOTIDE SEQUENCE [LARGE SCALE GENOMIC DNA]</scope>
    <source>
        <strain evidence="10 11">KCTC 33185</strain>
    </source>
</reference>
<keyword evidence="4" id="KW-0732">Signal</keyword>
<dbReference type="AlphaFoldDB" id="A0A5C4SZR6"/>
<keyword evidence="11" id="KW-1185">Reference proteome</keyword>
<evidence type="ECO:0000256" key="8">
    <source>
        <dbReference type="SAM" id="MobiDB-lite"/>
    </source>
</evidence>
<dbReference type="GO" id="GO:0003677">
    <property type="term" value="F:DNA binding"/>
    <property type="evidence" value="ECO:0007669"/>
    <property type="project" value="UniProtKB-KW"/>
</dbReference>
<gene>
    <name evidence="10" type="ORF">FE784_31770</name>
</gene>
<comment type="subcellular location">
    <subcellularLocation>
        <location evidence="1">Cell envelope</location>
    </subcellularLocation>
</comment>
<dbReference type="PROSITE" id="PS50949">
    <property type="entry name" value="HTH_GNTR"/>
    <property type="match status" value="1"/>
</dbReference>
<dbReference type="InterPro" id="IPR000524">
    <property type="entry name" value="Tscrpt_reg_HTH_GntR"/>
</dbReference>
<evidence type="ECO:0000313" key="11">
    <source>
        <dbReference type="Proteomes" id="UP000307943"/>
    </source>
</evidence>
<dbReference type="Gene3D" id="3.40.190.10">
    <property type="entry name" value="Periplasmic binding protein-like II"/>
    <property type="match status" value="1"/>
</dbReference>
<dbReference type="Pfam" id="PF01547">
    <property type="entry name" value="SBP_bac_1"/>
    <property type="match status" value="1"/>
</dbReference>
<comment type="similarity">
    <text evidence="2">Belongs to the bacterial solute-binding protein 1 family.</text>
</comment>
<dbReference type="EMBL" id="VDCQ01000063">
    <property type="protein sequence ID" value="TNJ62261.1"/>
    <property type="molecule type" value="Genomic_DNA"/>
</dbReference>
<keyword evidence="6" id="KW-0238">DNA-binding</keyword>
<dbReference type="Proteomes" id="UP000307943">
    <property type="component" value="Unassembled WGS sequence"/>
</dbReference>
<feature type="region of interest" description="Disordered" evidence="8">
    <location>
        <begin position="69"/>
        <end position="88"/>
    </location>
</feature>
<name>A0A5C4SZR6_9BACL</name>
<comment type="caution">
    <text evidence="10">The sequence shown here is derived from an EMBL/GenBank/DDBJ whole genome shotgun (WGS) entry which is preliminary data.</text>
</comment>
<dbReference type="CDD" id="cd07377">
    <property type="entry name" value="WHTH_GntR"/>
    <property type="match status" value="1"/>
</dbReference>
<evidence type="ECO:0000256" key="7">
    <source>
        <dbReference type="ARBA" id="ARBA00023163"/>
    </source>
</evidence>
<dbReference type="SUPFAM" id="SSF46785">
    <property type="entry name" value="Winged helix' DNA-binding domain"/>
    <property type="match status" value="1"/>
</dbReference>
<dbReference type="OrthoDB" id="2643984at2"/>
<feature type="domain" description="HTH gntR-type" evidence="9">
    <location>
        <begin position="90"/>
        <end position="158"/>
    </location>
</feature>
<dbReference type="InterPro" id="IPR036388">
    <property type="entry name" value="WH-like_DNA-bd_sf"/>
</dbReference>
<dbReference type="GO" id="GO:0003700">
    <property type="term" value="F:DNA-binding transcription factor activity"/>
    <property type="evidence" value="ECO:0007669"/>
    <property type="project" value="InterPro"/>
</dbReference>
<accession>A0A5C4SZR6</accession>
<keyword evidence="3" id="KW-0813">Transport</keyword>
<dbReference type="InterPro" id="IPR036390">
    <property type="entry name" value="WH_DNA-bd_sf"/>
</dbReference>
<dbReference type="PANTHER" id="PTHR43649">
    <property type="entry name" value="ARABINOSE-BINDING PROTEIN-RELATED"/>
    <property type="match status" value="1"/>
</dbReference>